<dbReference type="PANTHER" id="PTHR35604">
    <property type="entry name" value="TRANSPOSASE INSH FOR INSERTION SEQUENCE ELEMENT IS5A-RELATED"/>
    <property type="match status" value="1"/>
</dbReference>
<organism evidence="3 4">
    <name type="scientific">Botrimarina hoheduenensis</name>
    <dbReference type="NCBI Taxonomy" id="2528000"/>
    <lineage>
        <taxon>Bacteria</taxon>
        <taxon>Pseudomonadati</taxon>
        <taxon>Planctomycetota</taxon>
        <taxon>Planctomycetia</taxon>
        <taxon>Pirellulales</taxon>
        <taxon>Lacipirellulaceae</taxon>
        <taxon>Botrimarina</taxon>
    </lineage>
</organism>
<evidence type="ECO:0000256" key="1">
    <source>
        <dbReference type="SAM" id="MobiDB-lite"/>
    </source>
</evidence>
<feature type="domain" description="Transposase InsH N-terminal" evidence="2">
    <location>
        <begin position="25"/>
        <end position="122"/>
    </location>
</feature>
<proteinExistence type="predicted"/>
<evidence type="ECO:0000259" key="2">
    <source>
        <dbReference type="Pfam" id="PF05598"/>
    </source>
</evidence>
<name>A0A5C5VRU9_9BACT</name>
<dbReference type="Pfam" id="PF05598">
    <property type="entry name" value="DUF772"/>
    <property type="match status" value="1"/>
</dbReference>
<sequence>MGMRRRGREQQAELFVTADRLPKSEGHVFYRKLNGLLGEAGFDTFVEGLCEPCYADPSRGGRPSVPPGVYFRMLVVGYFEGIGSQRGIAWRCADSLSLRGFLGVPLTESTPDHSSLTRIRDRLSIEIHTRVFQFVLALAKEQGLLKGKTVAVDSTTLEADAAMKSIVRRDSGEDWKEYLRRLMQEEGLSEEDDEPSDEDLRRFDKQRKNKRVSNEEWFSPTDPDARIAKLKDGRTHLAYKAEHVVDIDTELILAAEVYHADHSDQQTLADSVMEAVENTKQAKSDQEIEEVVADKGHSQKTQALGRAVGVGQFTQLPHLHPGAETTGQVAAEREALRAAAGGEGQPSKNEDRQEQAAAAIAIGAGRTIVRPRL</sequence>
<evidence type="ECO:0000313" key="4">
    <source>
        <dbReference type="Proteomes" id="UP000318995"/>
    </source>
</evidence>
<dbReference type="OrthoDB" id="106677at2"/>
<protein>
    <recommendedName>
        <fullName evidence="2">Transposase InsH N-terminal domain-containing protein</fullName>
    </recommendedName>
</protein>
<dbReference type="InterPro" id="IPR008490">
    <property type="entry name" value="Transposase_InsH_N"/>
</dbReference>
<feature type="region of interest" description="Disordered" evidence="1">
    <location>
        <begin position="186"/>
        <end position="216"/>
    </location>
</feature>
<dbReference type="EMBL" id="SJPH01000009">
    <property type="protein sequence ID" value="TWT41318.1"/>
    <property type="molecule type" value="Genomic_DNA"/>
</dbReference>
<feature type="compositionally biased region" description="Acidic residues" evidence="1">
    <location>
        <begin position="187"/>
        <end position="197"/>
    </location>
</feature>
<accession>A0A5C5VRU9</accession>
<gene>
    <name evidence="3" type="ORF">Pla111_30320</name>
</gene>
<keyword evidence="4" id="KW-1185">Reference proteome</keyword>
<dbReference type="Proteomes" id="UP000318995">
    <property type="component" value="Unassembled WGS sequence"/>
</dbReference>
<comment type="caution">
    <text evidence="3">The sequence shown here is derived from an EMBL/GenBank/DDBJ whole genome shotgun (WGS) entry which is preliminary data.</text>
</comment>
<dbReference type="AlphaFoldDB" id="A0A5C5VRU9"/>
<evidence type="ECO:0000313" key="3">
    <source>
        <dbReference type="EMBL" id="TWT41318.1"/>
    </source>
</evidence>
<reference evidence="3 4" key="1">
    <citation type="submission" date="2019-02" db="EMBL/GenBank/DDBJ databases">
        <title>Deep-cultivation of Planctomycetes and their phenomic and genomic characterization uncovers novel biology.</title>
        <authorList>
            <person name="Wiegand S."/>
            <person name="Jogler M."/>
            <person name="Boedeker C."/>
            <person name="Pinto D."/>
            <person name="Vollmers J."/>
            <person name="Rivas-Marin E."/>
            <person name="Kohn T."/>
            <person name="Peeters S.H."/>
            <person name="Heuer A."/>
            <person name="Rast P."/>
            <person name="Oberbeckmann S."/>
            <person name="Bunk B."/>
            <person name="Jeske O."/>
            <person name="Meyerdierks A."/>
            <person name="Storesund J.E."/>
            <person name="Kallscheuer N."/>
            <person name="Luecker S."/>
            <person name="Lage O.M."/>
            <person name="Pohl T."/>
            <person name="Merkel B.J."/>
            <person name="Hornburger P."/>
            <person name="Mueller R.-W."/>
            <person name="Bruemmer F."/>
            <person name="Labrenz M."/>
            <person name="Spormann A.M."/>
            <person name="Op Den Camp H."/>
            <person name="Overmann J."/>
            <person name="Amann R."/>
            <person name="Jetten M.S.M."/>
            <person name="Mascher T."/>
            <person name="Medema M.H."/>
            <person name="Devos D.P."/>
            <person name="Kaster A.-K."/>
            <person name="Ovreas L."/>
            <person name="Rohde M."/>
            <person name="Galperin M.Y."/>
            <person name="Jogler C."/>
        </authorList>
    </citation>
    <scope>NUCLEOTIDE SEQUENCE [LARGE SCALE GENOMIC DNA]</scope>
    <source>
        <strain evidence="3 4">Pla111</strain>
    </source>
</reference>
<dbReference type="PANTHER" id="PTHR35604:SF2">
    <property type="entry name" value="TRANSPOSASE INSH FOR INSERTION SEQUENCE ELEMENT IS5A-RELATED"/>
    <property type="match status" value="1"/>
</dbReference>